<dbReference type="Pfam" id="PF00535">
    <property type="entry name" value="Glycos_transf_2"/>
    <property type="match status" value="1"/>
</dbReference>
<keyword evidence="3" id="KW-1185">Reference proteome</keyword>
<dbReference type="Proteomes" id="UP000319449">
    <property type="component" value="Unassembled WGS sequence"/>
</dbReference>
<organism evidence="2 3">
    <name type="scientific">Geobacter argillaceus</name>
    <dbReference type="NCBI Taxonomy" id="345631"/>
    <lineage>
        <taxon>Bacteria</taxon>
        <taxon>Pseudomonadati</taxon>
        <taxon>Thermodesulfobacteriota</taxon>
        <taxon>Desulfuromonadia</taxon>
        <taxon>Geobacterales</taxon>
        <taxon>Geobacteraceae</taxon>
        <taxon>Geobacter</taxon>
    </lineage>
</organism>
<name>A0A562WQU7_9BACT</name>
<evidence type="ECO:0000313" key="3">
    <source>
        <dbReference type="Proteomes" id="UP000319449"/>
    </source>
</evidence>
<dbReference type="EMBL" id="VLLN01000004">
    <property type="protein sequence ID" value="TWJ32608.1"/>
    <property type="molecule type" value="Genomic_DNA"/>
</dbReference>
<dbReference type="SUPFAM" id="SSF53448">
    <property type="entry name" value="Nucleotide-diphospho-sugar transferases"/>
    <property type="match status" value="1"/>
</dbReference>
<dbReference type="InterPro" id="IPR029044">
    <property type="entry name" value="Nucleotide-diphossugar_trans"/>
</dbReference>
<comment type="caution">
    <text evidence="2">The sequence shown here is derived from an EMBL/GenBank/DDBJ whole genome shotgun (WGS) entry which is preliminary data.</text>
</comment>
<evidence type="ECO:0000313" key="2">
    <source>
        <dbReference type="EMBL" id="TWJ32608.1"/>
    </source>
</evidence>
<dbReference type="InterPro" id="IPR050834">
    <property type="entry name" value="Glycosyltransf_2"/>
</dbReference>
<evidence type="ECO:0000259" key="1">
    <source>
        <dbReference type="Pfam" id="PF00535"/>
    </source>
</evidence>
<reference evidence="2 3" key="1">
    <citation type="submission" date="2019-07" db="EMBL/GenBank/DDBJ databases">
        <title>Genomic Encyclopedia of Archaeal and Bacterial Type Strains, Phase II (KMG-II): from individual species to whole genera.</title>
        <authorList>
            <person name="Goeker M."/>
        </authorList>
    </citation>
    <scope>NUCLEOTIDE SEQUENCE [LARGE SCALE GENOMIC DNA]</scope>
    <source>
        <strain evidence="2 3">ATCC BAA-1139</strain>
    </source>
</reference>
<dbReference type="CDD" id="cd00761">
    <property type="entry name" value="Glyco_tranf_GTA_type"/>
    <property type="match status" value="1"/>
</dbReference>
<proteinExistence type="predicted"/>
<dbReference type="OrthoDB" id="9810303at2"/>
<keyword evidence="2" id="KW-0808">Transferase</keyword>
<dbReference type="InterPro" id="IPR001173">
    <property type="entry name" value="Glyco_trans_2-like"/>
</dbReference>
<dbReference type="RefSeq" id="WP_145019230.1">
    <property type="nucleotide sequence ID" value="NZ_VLLN01000004.1"/>
</dbReference>
<protein>
    <submittedName>
        <fullName evidence="2">Glycosyl transferase family 2</fullName>
    </submittedName>
</protein>
<dbReference type="PANTHER" id="PTHR43685:SF11">
    <property type="entry name" value="GLYCOSYLTRANSFERASE TAGX-RELATED"/>
    <property type="match status" value="1"/>
</dbReference>
<feature type="domain" description="Glycosyltransferase 2-like" evidence="1">
    <location>
        <begin position="12"/>
        <end position="145"/>
    </location>
</feature>
<dbReference type="AlphaFoldDB" id="A0A562WQU7"/>
<accession>A0A562WQU7</accession>
<sequence>MAKRVDETTVGILIPTYNRREFLEQALASALGQSYANLAVIVIDNGSTDGTTDYMASVIDPRVRYVVNDRNLGLIGSINRGIGLMPREVTWCTVLCDDDLLDREFVRSMLATVTALATRCIVHSHRIFVDEQGRRIGAASMAPAEETAFDYLQMRALSKRETYLTGVLFQRAAFVEIGSYPAFTTGLLSDDALIFALALRDRLVFSKDAASFIRIHSGAESLTASDAARKLDTIAEFEAYCREKAAGQKADSLDGSLRGYVRAMNSFWWLAGVHGFFDSDDTGEKLAPFIARVVANRDRFSPRVRLAVAGARVFGVCPERFAWYRALWAAVKRLVVSLKKQNRRLG</sequence>
<dbReference type="Gene3D" id="3.90.550.10">
    <property type="entry name" value="Spore Coat Polysaccharide Biosynthesis Protein SpsA, Chain A"/>
    <property type="match status" value="1"/>
</dbReference>
<dbReference type="PANTHER" id="PTHR43685">
    <property type="entry name" value="GLYCOSYLTRANSFERASE"/>
    <property type="match status" value="1"/>
</dbReference>
<dbReference type="GO" id="GO:0016740">
    <property type="term" value="F:transferase activity"/>
    <property type="evidence" value="ECO:0007669"/>
    <property type="project" value="UniProtKB-KW"/>
</dbReference>
<gene>
    <name evidence="2" type="ORF">JN12_01050</name>
</gene>